<feature type="region of interest" description="Disordered" evidence="1">
    <location>
        <begin position="14"/>
        <end position="50"/>
    </location>
</feature>
<proteinExistence type="predicted"/>
<reference evidence="2 3" key="1">
    <citation type="submission" date="2019-05" db="EMBL/GenBank/DDBJ databases">
        <title>Another draft genome of Portunus trituberculatus and its Hox gene families provides insights of decapod evolution.</title>
        <authorList>
            <person name="Jeong J.-H."/>
            <person name="Song I."/>
            <person name="Kim S."/>
            <person name="Choi T."/>
            <person name="Kim D."/>
            <person name="Ryu S."/>
            <person name="Kim W."/>
        </authorList>
    </citation>
    <scope>NUCLEOTIDE SEQUENCE [LARGE SCALE GENOMIC DNA]</scope>
    <source>
        <tissue evidence="2">Muscle</tissue>
    </source>
</reference>
<dbReference type="EMBL" id="VSRR010096484">
    <property type="protein sequence ID" value="MPC93891.1"/>
    <property type="molecule type" value="Genomic_DNA"/>
</dbReference>
<organism evidence="2 3">
    <name type="scientific">Portunus trituberculatus</name>
    <name type="common">Swimming crab</name>
    <name type="synonym">Neptunus trituberculatus</name>
    <dbReference type="NCBI Taxonomy" id="210409"/>
    <lineage>
        <taxon>Eukaryota</taxon>
        <taxon>Metazoa</taxon>
        <taxon>Ecdysozoa</taxon>
        <taxon>Arthropoda</taxon>
        <taxon>Crustacea</taxon>
        <taxon>Multicrustacea</taxon>
        <taxon>Malacostraca</taxon>
        <taxon>Eumalacostraca</taxon>
        <taxon>Eucarida</taxon>
        <taxon>Decapoda</taxon>
        <taxon>Pleocyemata</taxon>
        <taxon>Brachyura</taxon>
        <taxon>Eubrachyura</taxon>
        <taxon>Portunoidea</taxon>
        <taxon>Portunidae</taxon>
        <taxon>Portuninae</taxon>
        <taxon>Portunus</taxon>
    </lineage>
</organism>
<protein>
    <submittedName>
        <fullName evidence="2">Uncharacterized protein</fullName>
    </submittedName>
</protein>
<dbReference type="Proteomes" id="UP000324222">
    <property type="component" value="Unassembled WGS sequence"/>
</dbReference>
<evidence type="ECO:0000313" key="3">
    <source>
        <dbReference type="Proteomes" id="UP000324222"/>
    </source>
</evidence>
<evidence type="ECO:0000313" key="2">
    <source>
        <dbReference type="EMBL" id="MPC93891.1"/>
    </source>
</evidence>
<gene>
    <name evidence="2" type="ORF">E2C01_089036</name>
</gene>
<name>A0A5B7J7S4_PORTR</name>
<sequence>MTTSPRLLRRHLLTHAQREMSGSDNGVLPSYSKKRTNRTTGANSEYLDTC</sequence>
<keyword evidence="3" id="KW-1185">Reference proteome</keyword>
<evidence type="ECO:0000256" key="1">
    <source>
        <dbReference type="SAM" id="MobiDB-lite"/>
    </source>
</evidence>
<comment type="caution">
    <text evidence="2">The sequence shown here is derived from an EMBL/GenBank/DDBJ whole genome shotgun (WGS) entry which is preliminary data.</text>
</comment>
<dbReference type="AlphaFoldDB" id="A0A5B7J7S4"/>
<accession>A0A5B7J7S4</accession>